<dbReference type="SUPFAM" id="SSF56112">
    <property type="entry name" value="Protein kinase-like (PK-like)"/>
    <property type="match status" value="1"/>
</dbReference>
<keyword evidence="3" id="KW-1185">Reference proteome</keyword>
<dbReference type="GO" id="GO:0004521">
    <property type="term" value="F:RNA endonuclease activity"/>
    <property type="evidence" value="ECO:0000318"/>
    <property type="project" value="GO_Central"/>
</dbReference>
<dbReference type="GO" id="GO:0004674">
    <property type="term" value="F:protein serine/threonine kinase activity"/>
    <property type="evidence" value="ECO:0000318"/>
    <property type="project" value="GO_Central"/>
</dbReference>
<feature type="region of interest" description="Disordered" evidence="1">
    <location>
        <begin position="134"/>
        <end position="159"/>
    </location>
</feature>
<evidence type="ECO:0000313" key="3">
    <source>
        <dbReference type="Proteomes" id="UP000000305"/>
    </source>
</evidence>
<dbReference type="AlphaFoldDB" id="E9HH97"/>
<reference evidence="2 3" key="1">
    <citation type="journal article" date="2011" name="Science">
        <title>The ecoresponsive genome of Daphnia pulex.</title>
        <authorList>
            <person name="Colbourne J.K."/>
            <person name="Pfrender M.E."/>
            <person name="Gilbert D."/>
            <person name="Thomas W.K."/>
            <person name="Tucker A."/>
            <person name="Oakley T.H."/>
            <person name="Tokishita S."/>
            <person name="Aerts A."/>
            <person name="Arnold G.J."/>
            <person name="Basu M.K."/>
            <person name="Bauer D.J."/>
            <person name="Caceres C.E."/>
            <person name="Carmel L."/>
            <person name="Casola C."/>
            <person name="Choi J.H."/>
            <person name="Detter J.C."/>
            <person name="Dong Q."/>
            <person name="Dusheyko S."/>
            <person name="Eads B.D."/>
            <person name="Frohlich T."/>
            <person name="Geiler-Samerotte K.A."/>
            <person name="Gerlach D."/>
            <person name="Hatcher P."/>
            <person name="Jogdeo S."/>
            <person name="Krijgsveld J."/>
            <person name="Kriventseva E.V."/>
            <person name="Kultz D."/>
            <person name="Laforsch C."/>
            <person name="Lindquist E."/>
            <person name="Lopez J."/>
            <person name="Manak J.R."/>
            <person name="Muller J."/>
            <person name="Pangilinan J."/>
            <person name="Patwardhan R.P."/>
            <person name="Pitluck S."/>
            <person name="Pritham E.J."/>
            <person name="Rechtsteiner A."/>
            <person name="Rho M."/>
            <person name="Rogozin I.B."/>
            <person name="Sakarya O."/>
            <person name="Salamov A."/>
            <person name="Schaack S."/>
            <person name="Shapiro H."/>
            <person name="Shiga Y."/>
            <person name="Skalitzky C."/>
            <person name="Smith Z."/>
            <person name="Souvorov A."/>
            <person name="Sung W."/>
            <person name="Tang Z."/>
            <person name="Tsuchiya D."/>
            <person name="Tu H."/>
            <person name="Vos H."/>
            <person name="Wang M."/>
            <person name="Wolf Y.I."/>
            <person name="Yamagata H."/>
            <person name="Yamada T."/>
            <person name="Ye Y."/>
            <person name="Shaw J.R."/>
            <person name="Andrews J."/>
            <person name="Crease T.J."/>
            <person name="Tang H."/>
            <person name="Lucas S.M."/>
            <person name="Robertson H.M."/>
            <person name="Bork P."/>
            <person name="Koonin E.V."/>
            <person name="Zdobnov E.M."/>
            <person name="Grigoriev I.V."/>
            <person name="Lynch M."/>
            <person name="Boore J.L."/>
        </authorList>
    </citation>
    <scope>NUCLEOTIDE SEQUENCE [LARGE SCALE GENOMIC DNA]</scope>
</reference>
<gene>
    <name evidence="2" type="ORF">DAPPUDRAFT_114176</name>
</gene>
<evidence type="ECO:0000256" key="1">
    <source>
        <dbReference type="SAM" id="MobiDB-lite"/>
    </source>
</evidence>
<dbReference type="GO" id="GO:0036498">
    <property type="term" value="P:IRE1-mediated unfolded protein response"/>
    <property type="evidence" value="ECO:0000318"/>
    <property type="project" value="GO_Central"/>
</dbReference>
<dbReference type="InterPro" id="IPR011009">
    <property type="entry name" value="Kinase-like_dom_sf"/>
</dbReference>
<proteinExistence type="predicted"/>
<evidence type="ECO:0008006" key="4">
    <source>
        <dbReference type="Google" id="ProtNLM"/>
    </source>
</evidence>
<organism evidence="2 3">
    <name type="scientific">Daphnia pulex</name>
    <name type="common">Water flea</name>
    <dbReference type="NCBI Taxonomy" id="6669"/>
    <lineage>
        <taxon>Eukaryota</taxon>
        <taxon>Metazoa</taxon>
        <taxon>Ecdysozoa</taxon>
        <taxon>Arthropoda</taxon>
        <taxon>Crustacea</taxon>
        <taxon>Branchiopoda</taxon>
        <taxon>Diplostraca</taxon>
        <taxon>Cladocera</taxon>
        <taxon>Anomopoda</taxon>
        <taxon>Daphniidae</taxon>
        <taxon>Daphnia</taxon>
    </lineage>
</organism>
<accession>E9HH97</accession>
<dbReference type="HOGENOM" id="CLU_1009215_0_0_1"/>
<name>E9HH97_DAPPU</name>
<dbReference type="STRING" id="6669.E9HH97"/>
<dbReference type="KEGG" id="dpx:DAPPUDRAFT_114176"/>
<evidence type="ECO:0000313" key="2">
    <source>
        <dbReference type="EMBL" id="EFX68883.1"/>
    </source>
</evidence>
<dbReference type="Gene3D" id="1.10.510.10">
    <property type="entry name" value="Transferase(Phosphotransferase) domain 1"/>
    <property type="match status" value="1"/>
</dbReference>
<dbReference type="GO" id="GO:0051082">
    <property type="term" value="F:unfolded protein binding"/>
    <property type="evidence" value="ECO:0000318"/>
    <property type="project" value="GO_Central"/>
</dbReference>
<dbReference type="OrthoDB" id="4062651at2759"/>
<dbReference type="InParanoid" id="E9HH97"/>
<dbReference type="Proteomes" id="UP000000305">
    <property type="component" value="Unassembled WGS sequence"/>
</dbReference>
<protein>
    <recommendedName>
        <fullName evidence="4">Protein kinase domain-containing protein</fullName>
    </recommendedName>
</protein>
<dbReference type="GO" id="GO:0070059">
    <property type="term" value="P:intrinsic apoptotic signaling pathway in response to endoplasmic reticulum stress"/>
    <property type="evidence" value="ECO:0000318"/>
    <property type="project" value="GO_Central"/>
</dbReference>
<sequence length="276" mass="32101">MRFFREKIASNRFDTNSWSLLFQTQQIFLLRRHLNREEPVNFFGIACNTWSLGCLFFYFLRRGVHPYGEEDDAIRWKIVVKQNPAEFASMRASKHEKVYDFIRDMIDPQPEKPISLKSVVMRLENLFPPSATSFQEYRKDDQPNPETATTSGDPCETEVEGKIADVCDQEGNSTNKTRLEEEVEEGIRSIFKSEAAGEIRNLSICYQLVKCYSEAKNDGWTEKDVYQNCQRVIDHLKAVNSEHNFCLWYYLQANQQQIDLALKLACQIQSTPILSP</sequence>
<dbReference type="GO" id="GO:0005783">
    <property type="term" value="C:endoplasmic reticulum"/>
    <property type="evidence" value="ECO:0000318"/>
    <property type="project" value="GO_Central"/>
</dbReference>
<dbReference type="EMBL" id="GL732647">
    <property type="protein sequence ID" value="EFX68883.1"/>
    <property type="molecule type" value="Genomic_DNA"/>
</dbReference>